<reference evidence="2 3" key="1">
    <citation type="submission" date="2016-02" db="EMBL/GenBank/DDBJ databases">
        <title>Biosynthesis of antibiotic leucinostatins and their inhibition on Phytophthora in bio-control Purpureocillium lilacinum.</title>
        <authorList>
            <person name="Wang G."/>
            <person name="Liu Z."/>
            <person name="Lin R."/>
            <person name="Li E."/>
            <person name="Mao Z."/>
            <person name="Ling J."/>
            <person name="Yin W."/>
            <person name="Xie B."/>
        </authorList>
    </citation>
    <scope>NUCLEOTIDE SEQUENCE [LARGE SCALE GENOMIC DNA]</scope>
    <source>
        <strain evidence="2">PLFJ-1</strain>
    </source>
</reference>
<organism evidence="2 3">
    <name type="scientific">Purpureocillium lilacinum</name>
    <name type="common">Paecilomyces lilacinus</name>
    <dbReference type="NCBI Taxonomy" id="33203"/>
    <lineage>
        <taxon>Eukaryota</taxon>
        <taxon>Fungi</taxon>
        <taxon>Dikarya</taxon>
        <taxon>Ascomycota</taxon>
        <taxon>Pezizomycotina</taxon>
        <taxon>Sordariomycetes</taxon>
        <taxon>Hypocreomycetidae</taxon>
        <taxon>Hypocreales</taxon>
        <taxon>Ophiocordycipitaceae</taxon>
        <taxon>Purpureocillium</taxon>
    </lineage>
</organism>
<comment type="caution">
    <text evidence="2">The sequence shown here is derived from an EMBL/GenBank/DDBJ whole genome shotgun (WGS) entry which is preliminary data.</text>
</comment>
<proteinExistence type="predicted"/>
<accession>A0A179GZK4</accession>
<protein>
    <submittedName>
        <fullName evidence="2">Uncharacterized protein</fullName>
    </submittedName>
</protein>
<sequence length="67" mass="7969">MPEHHHHPRPSTSHPCRANPAHARLRTTKMGWTRCYWIAVMPRSKQFTPYSHPRRRVERRGACQRAS</sequence>
<evidence type="ECO:0000313" key="2">
    <source>
        <dbReference type="EMBL" id="OAQ83324.1"/>
    </source>
</evidence>
<name>A0A179GZK4_PURLI</name>
<evidence type="ECO:0000256" key="1">
    <source>
        <dbReference type="SAM" id="MobiDB-lite"/>
    </source>
</evidence>
<gene>
    <name evidence="2" type="ORF">VFPFJ_09127</name>
</gene>
<feature type="region of interest" description="Disordered" evidence="1">
    <location>
        <begin position="47"/>
        <end position="67"/>
    </location>
</feature>
<evidence type="ECO:0000313" key="3">
    <source>
        <dbReference type="Proteomes" id="UP000078340"/>
    </source>
</evidence>
<dbReference type="Proteomes" id="UP000078340">
    <property type="component" value="Unassembled WGS sequence"/>
</dbReference>
<dbReference type="AlphaFoldDB" id="A0A179GZK4"/>
<feature type="region of interest" description="Disordered" evidence="1">
    <location>
        <begin position="1"/>
        <end position="22"/>
    </location>
</feature>
<dbReference type="EMBL" id="LSBI01000008">
    <property type="protein sequence ID" value="OAQ83324.1"/>
    <property type="molecule type" value="Genomic_DNA"/>
</dbReference>